<name>A0A397P9C8_9SPHN</name>
<accession>A0A397P9C8</accession>
<evidence type="ECO:0000313" key="2">
    <source>
        <dbReference type="EMBL" id="RIA46196.1"/>
    </source>
</evidence>
<dbReference type="AlphaFoldDB" id="A0A397P9C8"/>
<protein>
    <submittedName>
        <fullName evidence="2">Uncharacterized protein</fullName>
    </submittedName>
</protein>
<dbReference type="OrthoDB" id="8420733at2"/>
<evidence type="ECO:0000256" key="1">
    <source>
        <dbReference type="SAM" id="MobiDB-lite"/>
    </source>
</evidence>
<evidence type="ECO:0000313" key="3">
    <source>
        <dbReference type="Proteomes" id="UP000266568"/>
    </source>
</evidence>
<keyword evidence="3" id="KW-1185">Reference proteome</keyword>
<dbReference type="RefSeq" id="WP_147373625.1">
    <property type="nucleotide sequence ID" value="NZ_QXDC01000002.1"/>
</dbReference>
<feature type="region of interest" description="Disordered" evidence="1">
    <location>
        <begin position="37"/>
        <end position="61"/>
    </location>
</feature>
<proteinExistence type="predicted"/>
<dbReference type="Proteomes" id="UP000266568">
    <property type="component" value="Unassembled WGS sequence"/>
</dbReference>
<comment type="caution">
    <text evidence="2">The sequence shown here is derived from an EMBL/GenBank/DDBJ whole genome shotgun (WGS) entry which is preliminary data.</text>
</comment>
<gene>
    <name evidence="2" type="ORF">DFR49_0729</name>
</gene>
<sequence length="61" mass="6885">MPTFRVKVTQVYRVEKWITIDVDADNADGAIETCASDEAPCSSLPGWEDRWELQNETVEPA</sequence>
<organism evidence="2 3">
    <name type="scientific">Hephaestia caeni</name>
    <dbReference type="NCBI Taxonomy" id="645617"/>
    <lineage>
        <taxon>Bacteria</taxon>
        <taxon>Pseudomonadati</taxon>
        <taxon>Pseudomonadota</taxon>
        <taxon>Alphaproteobacteria</taxon>
        <taxon>Sphingomonadales</taxon>
        <taxon>Sphingomonadaceae</taxon>
        <taxon>Hephaestia</taxon>
    </lineage>
</organism>
<dbReference type="EMBL" id="QXDC01000002">
    <property type="protein sequence ID" value="RIA46196.1"/>
    <property type="molecule type" value="Genomic_DNA"/>
</dbReference>
<reference evidence="2 3" key="1">
    <citation type="submission" date="2018-08" db="EMBL/GenBank/DDBJ databases">
        <title>Genomic Encyclopedia of Type Strains, Phase IV (KMG-IV): sequencing the most valuable type-strain genomes for metagenomic binning, comparative biology and taxonomic classification.</title>
        <authorList>
            <person name="Goeker M."/>
        </authorList>
    </citation>
    <scope>NUCLEOTIDE SEQUENCE [LARGE SCALE GENOMIC DNA]</scope>
    <source>
        <strain evidence="2 3">DSM 25527</strain>
    </source>
</reference>